<protein>
    <submittedName>
        <fullName evidence="1">19936_t:CDS:1</fullName>
    </submittedName>
</protein>
<comment type="caution">
    <text evidence="1">The sequence shown here is derived from an EMBL/GenBank/DDBJ whole genome shotgun (WGS) entry which is preliminary data.</text>
</comment>
<keyword evidence="2" id="KW-1185">Reference proteome</keyword>
<sequence length="53" mass="6289">EGTDHYYQNFLNEFKSQQVSVKHLSKLSDKELEQCRVNTIGARRTLHDYAENF</sequence>
<dbReference type="Proteomes" id="UP000789396">
    <property type="component" value="Unassembled WGS sequence"/>
</dbReference>
<feature type="non-terminal residue" evidence="1">
    <location>
        <position position="1"/>
    </location>
</feature>
<dbReference type="EMBL" id="CAJVPZ010087260">
    <property type="protein sequence ID" value="CAG8812642.1"/>
    <property type="molecule type" value="Genomic_DNA"/>
</dbReference>
<name>A0A9N9PFY2_9GLOM</name>
<evidence type="ECO:0000313" key="2">
    <source>
        <dbReference type="Proteomes" id="UP000789396"/>
    </source>
</evidence>
<evidence type="ECO:0000313" key="1">
    <source>
        <dbReference type="EMBL" id="CAG8812642.1"/>
    </source>
</evidence>
<accession>A0A9N9PFY2</accession>
<dbReference type="InterPro" id="IPR013761">
    <property type="entry name" value="SAM/pointed_sf"/>
</dbReference>
<reference evidence="1" key="1">
    <citation type="submission" date="2021-06" db="EMBL/GenBank/DDBJ databases">
        <authorList>
            <person name="Kallberg Y."/>
            <person name="Tangrot J."/>
            <person name="Rosling A."/>
        </authorList>
    </citation>
    <scope>NUCLEOTIDE SEQUENCE</scope>
    <source>
        <strain evidence="1">IN212</strain>
    </source>
</reference>
<proteinExistence type="predicted"/>
<organism evidence="1 2">
    <name type="scientific">Racocetra fulgida</name>
    <dbReference type="NCBI Taxonomy" id="60492"/>
    <lineage>
        <taxon>Eukaryota</taxon>
        <taxon>Fungi</taxon>
        <taxon>Fungi incertae sedis</taxon>
        <taxon>Mucoromycota</taxon>
        <taxon>Glomeromycotina</taxon>
        <taxon>Glomeromycetes</taxon>
        <taxon>Diversisporales</taxon>
        <taxon>Gigasporaceae</taxon>
        <taxon>Racocetra</taxon>
    </lineage>
</organism>
<dbReference type="AlphaFoldDB" id="A0A9N9PFY2"/>
<gene>
    <name evidence="1" type="ORF">RFULGI_LOCUS18928</name>
</gene>
<dbReference type="Gene3D" id="1.10.150.50">
    <property type="entry name" value="Transcription Factor, Ets-1"/>
    <property type="match status" value="1"/>
</dbReference>
<dbReference type="OrthoDB" id="2442389at2759"/>